<accession>A0A927QKF6</accession>
<proteinExistence type="predicted"/>
<dbReference type="EMBL" id="JACYXT010000024">
    <property type="protein sequence ID" value="MBD9729195.1"/>
    <property type="molecule type" value="Genomic_DNA"/>
</dbReference>
<organism evidence="2 3">
    <name type="scientific">Streptomyces caniscabiei</name>
    <dbReference type="NCBI Taxonomy" id="2746961"/>
    <lineage>
        <taxon>Bacteria</taxon>
        <taxon>Bacillati</taxon>
        <taxon>Actinomycetota</taxon>
        <taxon>Actinomycetes</taxon>
        <taxon>Kitasatosporales</taxon>
        <taxon>Streptomycetaceae</taxon>
        <taxon>Streptomyces</taxon>
    </lineage>
</organism>
<dbReference type="InterPro" id="IPR056091">
    <property type="entry name" value="DUF7674"/>
</dbReference>
<gene>
    <name evidence="2" type="ORF">IHE70_39650</name>
</gene>
<feature type="domain" description="DUF7674" evidence="1">
    <location>
        <begin position="8"/>
        <end position="114"/>
    </location>
</feature>
<comment type="caution">
    <text evidence="2">The sequence shown here is derived from an EMBL/GenBank/DDBJ whole genome shotgun (WGS) entry which is preliminary data.</text>
</comment>
<evidence type="ECO:0000259" key="1">
    <source>
        <dbReference type="Pfam" id="PF24722"/>
    </source>
</evidence>
<dbReference type="AlphaFoldDB" id="A0A927QKF6"/>
<dbReference type="Pfam" id="PF24722">
    <property type="entry name" value="DUF7674"/>
    <property type="match status" value="1"/>
</dbReference>
<dbReference type="GeneID" id="79931641"/>
<dbReference type="RefSeq" id="WP_086800039.1">
    <property type="nucleotide sequence ID" value="NZ_CP119182.1"/>
</dbReference>
<dbReference type="Proteomes" id="UP000661025">
    <property type="component" value="Unassembled WGS sequence"/>
</dbReference>
<sequence length="119" mass="13307">MGDDVRLMEELVAAVPEFGELYEIHVENQGEPLPHVFFGLDVTPAVVDSCLGRDPEAPDWWATLKFLERQLGRGIPGVTEVIVTSFLDQLPYRDEPGHEVVEHLGPLLSAKYRELRPSG</sequence>
<reference evidence="2" key="1">
    <citation type="submission" date="2020-09" db="EMBL/GenBank/DDBJ databases">
        <title>Streptomyces canutascabiei sp. nov., which causes potato common scab and is distributed across the world.</title>
        <authorList>
            <person name="Nguyen H.P."/>
            <person name="Weisberg A.J."/>
            <person name="Chang J.H."/>
            <person name="Clarke C.R."/>
        </authorList>
    </citation>
    <scope>NUCLEOTIDE SEQUENCE</scope>
    <source>
        <strain evidence="2">ID-01-6.2a</strain>
    </source>
</reference>
<evidence type="ECO:0000313" key="3">
    <source>
        <dbReference type="Proteomes" id="UP000661025"/>
    </source>
</evidence>
<protein>
    <recommendedName>
        <fullName evidence="1">DUF7674 domain-containing protein</fullName>
    </recommendedName>
</protein>
<evidence type="ECO:0000313" key="2">
    <source>
        <dbReference type="EMBL" id="MBD9729195.1"/>
    </source>
</evidence>
<name>A0A927QKF6_9ACTN</name>